<evidence type="ECO:0000313" key="2">
    <source>
        <dbReference type="Proteomes" id="UP001519460"/>
    </source>
</evidence>
<sequence>MRSQSPMPDKVQIPRPDISSNSVAMFCVLVEKTVTYHYPSTRFFFVVLNLKTSPQTFGSQTCWRVESCLHALDVTNVLAVGELEHKSPKSVASTYSHIEAQTPRRAPNNRSVLFVKSWLLVKTSIKVLEKYVYHQHGLTSKTRPEIPYTGV</sequence>
<dbReference type="Proteomes" id="UP001519460">
    <property type="component" value="Unassembled WGS sequence"/>
</dbReference>
<evidence type="ECO:0000313" key="1">
    <source>
        <dbReference type="EMBL" id="KAK7486985.1"/>
    </source>
</evidence>
<comment type="caution">
    <text evidence="1">The sequence shown here is derived from an EMBL/GenBank/DDBJ whole genome shotgun (WGS) entry which is preliminary data.</text>
</comment>
<dbReference type="EMBL" id="JACVVK020000171">
    <property type="protein sequence ID" value="KAK7486985.1"/>
    <property type="molecule type" value="Genomic_DNA"/>
</dbReference>
<reference evidence="1 2" key="1">
    <citation type="journal article" date="2023" name="Sci. Data">
        <title>Genome assembly of the Korean intertidal mud-creeper Batillaria attramentaria.</title>
        <authorList>
            <person name="Patra A.K."/>
            <person name="Ho P.T."/>
            <person name="Jun S."/>
            <person name="Lee S.J."/>
            <person name="Kim Y."/>
            <person name="Won Y.J."/>
        </authorList>
    </citation>
    <scope>NUCLEOTIDE SEQUENCE [LARGE SCALE GENOMIC DNA]</scope>
    <source>
        <strain evidence="1">Wonlab-2016</strain>
    </source>
</reference>
<protein>
    <submittedName>
        <fullName evidence="1">Uncharacterized protein</fullName>
    </submittedName>
</protein>
<accession>A0ABD0KJN6</accession>
<keyword evidence="2" id="KW-1185">Reference proteome</keyword>
<dbReference type="AlphaFoldDB" id="A0ABD0KJN6"/>
<organism evidence="1 2">
    <name type="scientific">Batillaria attramentaria</name>
    <dbReference type="NCBI Taxonomy" id="370345"/>
    <lineage>
        <taxon>Eukaryota</taxon>
        <taxon>Metazoa</taxon>
        <taxon>Spiralia</taxon>
        <taxon>Lophotrochozoa</taxon>
        <taxon>Mollusca</taxon>
        <taxon>Gastropoda</taxon>
        <taxon>Caenogastropoda</taxon>
        <taxon>Sorbeoconcha</taxon>
        <taxon>Cerithioidea</taxon>
        <taxon>Batillariidae</taxon>
        <taxon>Batillaria</taxon>
    </lineage>
</organism>
<name>A0ABD0KJN6_9CAEN</name>
<proteinExistence type="predicted"/>
<gene>
    <name evidence="1" type="ORF">BaRGS_00021801</name>
</gene>